<keyword evidence="1" id="KW-0479">Metal-binding</keyword>
<feature type="region of interest" description="Disordered" evidence="6">
    <location>
        <begin position="1"/>
        <end position="26"/>
    </location>
</feature>
<dbReference type="GeneID" id="41996498"/>
<evidence type="ECO:0000313" key="8">
    <source>
        <dbReference type="Proteomes" id="UP000253153"/>
    </source>
</evidence>
<dbReference type="AlphaFoldDB" id="A0A366RI71"/>
<dbReference type="PANTHER" id="PTHR47660">
    <property type="entry name" value="TRANSCRIPTION FACTOR WITH C2H2 AND ZN(2)-CYS(6) DNA BINDING DOMAIN (EUROFUNG)-RELATED-RELATED"/>
    <property type="match status" value="1"/>
</dbReference>
<gene>
    <name evidence="7" type="ORF">FIESC28_07060</name>
</gene>
<evidence type="ECO:0000256" key="2">
    <source>
        <dbReference type="ARBA" id="ARBA00022833"/>
    </source>
</evidence>
<evidence type="ECO:0000313" key="7">
    <source>
        <dbReference type="EMBL" id="RBR16228.1"/>
    </source>
</evidence>
<dbReference type="OrthoDB" id="10018191at2759"/>
<dbReference type="GO" id="GO:0046872">
    <property type="term" value="F:metal ion binding"/>
    <property type="evidence" value="ECO:0007669"/>
    <property type="project" value="UniProtKB-KW"/>
</dbReference>
<dbReference type="Proteomes" id="UP000253153">
    <property type="component" value="Unassembled WGS sequence"/>
</dbReference>
<comment type="caution">
    <text evidence="7">The sequence shown here is derived from an EMBL/GenBank/DDBJ whole genome shotgun (WGS) entry which is preliminary data.</text>
</comment>
<keyword evidence="2" id="KW-0862">Zinc</keyword>
<keyword evidence="4" id="KW-0804">Transcription</keyword>
<keyword evidence="5" id="KW-0539">Nucleus</keyword>
<sequence>MTQQGITNLQSPTTSTPESPNGDNEAHDEIGALVATTEETSAVMENNAIGSGVGIGWVTDEHQSIAMASSEGLMTTASLPGSIFQINDVGGLAIDRTTVEPALGTSNINWLSDSQYLSMWESQLSIIPDGLGSMPFTFPSGITRSNSYAPVPSTDCGDIITTTSPLHSRAGSIRSSNASKSTDGALYVEGTMARAPFRGKVLGRHMEQCRGSTMTEAASINGAQDLIDEDGQMISASVHVSEDLYSTLVLSAGEHIENHGLNSTATLIPPLGHIRCFVRLYYKNFHDTYPFLRKSASIWQDTGNWLLLLAVSTIGAKYLGEILDSIIAYEFDCQYLLQLHEVQTVLPCQDEIWDQPTLEGMLDYSSRQATVLEALHLLYMKKQQPSNLTEFGNVVMIYAVCQRTKEAAYQYQTPLSRWTPVANVEPCPESVTVAESWPPNVDIITRWRNSACDCLDILHWKANGKAANAGGSEHPTILLLHLSRLYLLAPCKHLQTVATSAALFRDSNETRDTAEYLEACKHLHLWANVDQYKARLSIVHAGALIWHVRRYSRNGFMEPHAIYLATLLIWAYSVFATQPTDSGFLQNHDGPNSRQNPTNQVPRSSDDAGAPTEYDDEEEPEPKFIHLDRPCDDEIVQTFIRVGHKMQGYMQRVGNICSSGAPSRILKEGVRLLSYTQTKQNAWGIEISFSQSLTNLSDATSSK</sequence>
<feature type="region of interest" description="Disordered" evidence="6">
    <location>
        <begin position="583"/>
        <end position="625"/>
    </location>
</feature>
<dbReference type="EMBL" id="QKXC01000146">
    <property type="protein sequence ID" value="RBR16228.1"/>
    <property type="molecule type" value="Genomic_DNA"/>
</dbReference>
<reference evidence="7 8" key="1">
    <citation type="submission" date="2018-06" db="EMBL/GenBank/DDBJ databases">
        <title>Fusarium incarnatum-equiseti species complex species 28.</title>
        <authorList>
            <person name="Gardiner D.M."/>
        </authorList>
    </citation>
    <scope>NUCLEOTIDE SEQUENCE [LARGE SCALE GENOMIC DNA]</scope>
    <source>
        <strain evidence="7 8">FIESC_28</strain>
    </source>
</reference>
<dbReference type="PANTHER" id="PTHR47660:SF7">
    <property type="entry name" value="TRANSCRIPTION FACTOR WITH C2H2 AND ZN(2)-CYS(6) DNA BINDING DOMAIN (EUROFUNG)"/>
    <property type="match status" value="1"/>
</dbReference>
<keyword evidence="3" id="KW-0805">Transcription regulation</keyword>
<feature type="compositionally biased region" description="Polar residues" evidence="6">
    <location>
        <begin position="1"/>
        <end position="22"/>
    </location>
</feature>
<evidence type="ECO:0000256" key="4">
    <source>
        <dbReference type="ARBA" id="ARBA00023163"/>
    </source>
</evidence>
<evidence type="ECO:0000256" key="5">
    <source>
        <dbReference type="ARBA" id="ARBA00023242"/>
    </source>
</evidence>
<proteinExistence type="predicted"/>
<evidence type="ECO:0000256" key="3">
    <source>
        <dbReference type="ARBA" id="ARBA00023015"/>
    </source>
</evidence>
<accession>A0A366RI71</accession>
<dbReference type="RefSeq" id="XP_031014748.1">
    <property type="nucleotide sequence ID" value="XM_031161202.1"/>
</dbReference>
<name>A0A366RI71_9HYPO</name>
<evidence type="ECO:0008006" key="9">
    <source>
        <dbReference type="Google" id="ProtNLM"/>
    </source>
</evidence>
<keyword evidence="8" id="KW-1185">Reference proteome</keyword>
<evidence type="ECO:0000256" key="1">
    <source>
        <dbReference type="ARBA" id="ARBA00022723"/>
    </source>
</evidence>
<feature type="compositionally biased region" description="Polar residues" evidence="6">
    <location>
        <begin position="583"/>
        <end position="603"/>
    </location>
</feature>
<organism evidence="7 8">
    <name type="scientific">Fusarium coffeatum</name>
    <dbReference type="NCBI Taxonomy" id="231269"/>
    <lineage>
        <taxon>Eukaryota</taxon>
        <taxon>Fungi</taxon>
        <taxon>Dikarya</taxon>
        <taxon>Ascomycota</taxon>
        <taxon>Pezizomycotina</taxon>
        <taxon>Sordariomycetes</taxon>
        <taxon>Hypocreomycetidae</taxon>
        <taxon>Hypocreales</taxon>
        <taxon>Nectriaceae</taxon>
        <taxon>Fusarium</taxon>
        <taxon>Fusarium incarnatum-equiseti species complex</taxon>
    </lineage>
</organism>
<protein>
    <recommendedName>
        <fullName evidence="9">Transcription factor domain-containing protein</fullName>
    </recommendedName>
</protein>
<evidence type="ECO:0000256" key="6">
    <source>
        <dbReference type="SAM" id="MobiDB-lite"/>
    </source>
</evidence>